<evidence type="ECO:0000313" key="2">
    <source>
        <dbReference type="Proteomes" id="UP000541109"/>
    </source>
</evidence>
<accession>A0A839AIY0</accession>
<gene>
    <name evidence="1" type="ORF">H2509_17240</name>
</gene>
<dbReference type="EMBL" id="JACFXV010000064">
    <property type="protein sequence ID" value="MBA5778874.1"/>
    <property type="molecule type" value="Genomic_DNA"/>
</dbReference>
<comment type="caution">
    <text evidence="1">The sequence shown here is derived from an EMBL/GenBank/DDBJ whole genome shotgun (WGS) entry which is preliminary data.</text>
</comment>
<dbReference type="RefSeq" id="WP_182167615.1">
    <property type="nucleotide sequence ID" value="NZ_JACFXV010000064.1"/>
</dbReference>
<proteinExistence type="predicted"/>
<keyword evidence="2" id="KW-1185">Reference proteome</keyword>
<organism evidence="1 2">
    <name type="scientific">Stappia albiluteola</name>
    <dbReference type="NCBI Taxonomy" id="2758565"/>
    <lineage>
        <taxon>Bacteria</taxon>
        <taxon>Pseudomonadati</taxon>
        <taxon>Pseudomonadota</taxon>
        <taxon>Alphaproteobacteria</taxon>
        <taxon>Hyphomicrobiales</taxon>
        <taxon>Stappiaceae</taxon>
        <taxon>Stappia</taxon>
    </lineage>
</organism>
<dbReference type="Proteomes" id="UP000541109">
    <property type="component" value="Unassembled WGS sequence"/>
</dbReference>
<protein>
    <submittedName>
        <fullName evidence="1">Uncharacterized protein</fullName>
    </submittedName>
</protein>
<name>A0A839AIY0_9HYPH</name>
<evidence type="ECO:0000313" key="1">
    <source>
        <dbReference type="EMBL" id="MBA5778874.1"/>
    </source>
</evidence>
<dbReference type="InterPro" id="IPR029058">
    <property type="entry name" value="AB_hydrolase_fold"/>
</dbReference>
<reference evidence="1 2" key="1">
    <citation type="submission" date="2020-07" db="EMBL/GenBank/DDBJ databases">
        <title>Stappia sp., F7233, whole genome shotgun sequencing project.</title>
        <authorList>
            <person name="Jiang S."/>
            <person name="Liu Z.W."/>
            <person name="Du Z.J."/>
        </authorList>
    </citation>
    <scope>NUCLEOTIDE SEQUENCE [LARGE SCALE GENOMIC DNA]</scope>
    <source>
        <strain evidence="1 2">F7233</strain>
    </source>
</reference>
<dbReference type="AlphaFoldDB" id="A0A839AIY0"/>
<dbReference type="SUPFAM" id="SSF53474">
    <property type="entry name" value="alpha/beta-Hydrolases"/>
    <property type="match status" value="1"/>
</dbReference>
<sequence length="365" mass="39098">MAETQAEGPLAIAAGRSGLTSRYRAASGSDVLAVVYSQARVPDGKFGLERLFAITRHACLFLNAPDASWYRGFEAEIDERLDKAVAASRPARIIHYGSSKGAYGALLTGLRRGDGEILAFGPEFELGLPGSRSAEAGVASVGGVELLHGIESFDGPLRIVFGAFDPFDAAGAAAIMRLANRPAGLRVSLLSSSHASHDHLYSLNIIRKVIARFDRDLDAECRKRGLAAAFDVDELAAFAGAGLRHYRGEAVDPAALEGLAERNPGAALLLADVLAGRGEILRALDRLARLQKRIDGDPALARLPKRWRKTVWFKRLALTYRSGPDTAAEALANEAVDRFPEDLRWRSRQEVEAAAFASGGGEEPA</sequence>